<evidence type="ECO:0000313" key="3">
    <source>
        <dbReference type="Proteomes" id="UP000011682"/>
    </source>
</evidence>
<evidence type="ECO:0000256" key="1">
    <source>
        <dbReference type="SAM" id="MobiDB-lite"/>
    </source>
</evidence>
<sequence length="51" mass="5395">MPGQHGDLGDPLPHAARAEDRDDRGGWQGPSPGRDVHFGRPGRPGSAIQLV</sequence>
<comment type="caution">
    <text evidence="2">The sequence shown here is derived from an EMBL/GenBank/DDBJ whole genome shotgun (WGS) entry which is preliminary data.</text>
</comment>
<keyword evidence="3" id="KW-1185">Reference proteome</keyword>
<proteinExistence type="predicted"/>
<feature type="compositionally biased region" description="Basic and acidic residues" evidence="1">
    <location>
        <begin position="16"/>
        <end position="25"/>
    </location>
</feature>
<dbReference type="EMBL" id="ANAH02000026">
    <property type="protein sequence ID" value="EPX58198.1"/>
    <property type="molecule type" value="Genomic_DNA"/>
</dbReference>
<accession>S9QNT8</accession>
<protein>
    <submittedName>
        <fullName evidence="2">Uncharacterized protein</fullName>
    </submittedName>
</protein>
<organism evidence="2 3">
    <name type="scientific">Cystobacter fuscus (strain ATCC 25194 / DSM 2262 / NBRC 100088 / M29)</name>
    <dbReference type="NCBI Taxonomy" id="1242864"/>
    <lineage>
        <taxon>Bacteria</taxon>
        <taxon>Pseudomonadati</taxon>
        <taxon>Myxococcota</taxon>
        <taxon>Myxococcia</taxon>
        <taxon>Myxococcales</taxon>
        <taxon>Cystobacterineae</taxon>
        <taxon>Archangiaceae</taxon>
        <taxon>Cystobacter</taxon>
    </lineage>
</organism>
<dbReference type="Proteomes" id="UP000011682">
    <property type="component" value="Unassembled WGS sequence"/>
</dbReference>
<dbReference type="AlphaFoldDB" id="S9QNT8"/>
<feature type="region of interest" description="Disordered" evidence="1">
    <location>
        <begin position="1"/>
        <end position="51"/>
    </location>
</feature>
<name>S9QNT8_CYSF2</name>
<gene>
    <name evidence="2" type="ORF">D187_004235</name>
</gene>
<reference evidence="2" key="1">
    <citation type="submission" date="2013-05" db="EMBL/GenBank/DDBJ databases">
        <title>Genome assembly of Cystobacter fuscus DSM 2262.</title>
        <authorList>
            <person name="Sharma G."/>
            <person name="Khatri I."/>
            <person name="Kaur C."/>
            <person name="Mayilraj S."/>
            <person name="Subramanian S."/>
        </authorList>
    </citation>
    <scope>NUCLEOTIDE SEQUENCE [LARGE SCALE GENOMIC DNA]</scope>
    <source>
        <strain evidence="2">DSM 2262</strain>
    </source>
</reference>
<evidence type="ECO:0000313" key="2">
    <source>
        <dbReference type="EMBL" id="EPX58198.1"/>
    </source>
</evidence>